<keyword evidence="3" id="KW-1185">Reference proteome</keyword>
<dbReference type="CDD" id="cd04186">
    <property type="entry name" value="GT_2_like_c"/>
    <property type="match status" value="1"/>
</dbReference>
<feature type="domain" description="Glycosyltransferase 2-like" evidence="1">
    <location>
        <begin position="4"/>
        <end position="169"/>
    </location>
</feature>
<dbReference type="InterPro" id="IPR001173">
    <property type="entry name" value="Glyco_trans_2-like"/>
</dbReference>
<reference evidence="2 3" key="1">
    <citation type="submission" date="2019-01" db="EMBL/GenBank/DDBJ databases">
        <title>Complete genome sequence of Cohnella hallensis HS21 isolated from Korean fir (Abies koreana) rhizospheric soil.</title>
        <authorList>
            <person name="Jiang L."/>
            <person name="Kang S.W."/>
            <person name="Kim S."/>
            <person name="Jung J."/>
            <person name="Kim C.Y."/>
            <person name="Kim D.H."/>
            <person name="Kim S.W."/>
            <person name="Lee J."/>
        </authorList>
    </citation>
    <scope>NUCLEOTIDE SEQUENCE [LARGE SCALE GENOMIC DNA]</scope>
    <source>
        <strain evidence="2 3">HS21</strain>
    </source>
</reference>
<dbReference type="Gene3D" id="3.90.550.10">
    <property type="entry name" value="Spore Coat Polysaccharide Biosynthesis Protein SpsA, Chain A"/>
    <property type="match status" value="2"/>
</dbReference>
<protein>
    <recommendedName>
        <fullName evidence="1">Glycosyltransferase 2-like domain-containing protein</fullName>
    </recommendedName>
</protein>
<evidence type="ECO:0000259" key="1">
    <source>
        <dbReference type="Pfam" id="PF00535"/>
    </source>
</evidence>
<dbReference type="OrthoDB" id="8936324at2"/>
<dbReference type="InterPro" id="IPR029044">
    <property type="entry name" value="Nucleotide-diphossugar_trans"/>
</dbReference>
<dbReference type="Proteomes" id="UP000289856">
    <property type="component" value="Chromosome"/>
</dbReference>
<feature type="domain" description="Glycosyltransferase 2-like" evidence="1">
    <location>
        <begin position="252"/>
        <end position="342"/>
    </location>
</feature>
<dbReference type="KEGG" id="cohn:KCTCHS21_21060"/>
<proteinExistence type="predicted"/>
<sequence>MTTSIVILTHNQLPLTYKCLQSIRQHTEDYELIVVDNGSTDNTLAYLRQQPDVILIENEKNLGFAKGCNQGIELSKGENVLFLNNDTVVTEYWLENLLRVLYENERVGMVGPVTNNSSGHQIIPVTYSDLSGLDAFAQLHCEENAGCYTEVRRLIGFCLLAKRSVLDEIGGFDELYGLGNFEDDDLCLRALRAGYSLRVVNDSFIHHVGHATMLHLQDADLTTLLKVNREKAAAKWGNDIHHLLYKPEITVSLCMITRDAEQTLRQSLDSIMDDVDEIVIVDMGSSDKTVEIAHYYTPFVHSLVGNSHDIRPYRHAFEMATKEYVIWLKQDEAADTESLRKLSGLKFSMDGSQDIATLSDKGLAIFRRAAGLRLPDEWREGAEL</sequence>
<dbReference type="AlphaFoldDB" id="A0A3T1D3M5"/>
<dbReference type="EMBL" id="AP019400">
    <property type="protein sequence ID" value="BBI32707.1"/>
    <property type="molecule type" value="Genomic_DNA"/>
</dbReference>
<dbReference type="RefSeq" id="WP_130607426.1">
    <property type="nucleotide sequence ID" value="NZ_AP019400.1"/>
</dbReference>
<dbReference type="PANTHER" id="PTHR43179">
    <property type="entry name" value="RHAMNOSYLTRANSFERASE WBBL"/>
    <property type="match status" value="1"/>
</dbReference>
<organism evidence="2 3">
    <name type="scientific">Cohnella abietis</name>
    <dbReference type="NCBI Taxonomy" id="2507935"/>
    <lineage>
        <taxon>Bacteria</taxon>
        <taxon>Bacillati</taxon>
        <taxon>Bacillota</taxon>
        <taxon>Bacilli</taxon>
        <taxon>Bacillales</taxon>
        <taxon>Paenibacillaceae</taxon>
        <taxon>Cohnella</taxon>
    </lineage>
</organism>
<dbReference type="SUPFAM" id="SSF53448">
    <property type="entry name" value="Nucleotide-diphospho-sugar transferases"/>
    <property type="match status" value="2"/>
</dbReference>
<evidence type="ECO:0000313" key="3">
    <source>
        <dbReference type="Proteomes" id="UP000289856"/>
    </source>
</evidence>
<evidence type="ECO:0000313" key="2">
    <source>
        <dbReference type="EMBL" id="BBI32707.1"/>
    </source>
</evidence>
<dbReference type="PANTHER" id="PTHR43179:SF7">
    <property type="entry name" value="RHAMNOSYLTRANSFERASE WBBL"/>
    <property type="match status" value="1"/>
</dbReference>
<gene>
    <name evidence="2" type="ORF">KCTCHS21_21060</name>
</gene>
<dbReference type="Pfam" id="PF00535">
    <property type="entry name" value="Glycos_transf_2"/>
    <property type="match status" value="2"/>
</dbReference>
<accession>A0A3T1D3M5</accession>
<name>A0A3T1D3M5_9BACL</name>